<accession>A0AAW0FKL4</accession>
<proteinExistence type="inferred from homology"/>
<sequence>MLPEKSLQTPGLATVRSASSHLSVDDHEVNLEAIQSQAVSIGEVAGEFTSEQKYFILRRLNYEGLVNLNELPVGAAFMLEKISALNEAEAVEILKEYIEAHYEDVNIPDADYQFAQKLIDEAPNNLNSGAGDIKTHLKSHFDAGSDEKQLSDTNVADSTSIESITHSPFELFDWSFQVKVEAGLIAYHSPYPEVRAVTEPYDDPSVPCETPRAIIVGIIWLAIGVVINQFFYDRQPSISFTSAVAQLFIYPSGKLLALILPKWSFTIWKHTIDLNPGPWNEKEQMLATLIFSIAGGSTSYVTSNITVQKMARFYDNKKFVIYPTRSIWPSILPTLAVNKALMKPEKHENINGWTISRYLQYHDKSINWWGNTVSGAGLDGAGLSLKNATLSAPDGYFGPRMSKLAE</sequence>
<feature type="transmembrane region" description="Helical" evidence="9">
    <location>
        <begin position="244"/>
        <end position="265"/>
    </location>
</feature>
<dbReference type="PANTHER" id="PTHR22601">
    <property type="entry name" value="ISP4 LIKE PROTEIN"/>
    <property type="match status" value="1"/>
</dbReference>
<feature type="transmembrane region" description="Helical" evidence="9">
    <location>
        <begin position="285"/>
        <end position="307"/>
    </location>
</feature>
<comment type="caution">
    <text evidence="10">The sequence shown here is derived from an EMBL/GenBank/DDBJ whole genome shotgun (WGS) entry which is preliminary data.</text>
</comment>
<dbReference type="GO" id="GO:0035673">
    <property type="term" value="F:oligopeptide transmembrane transporter activity"/>
    <property type="evidence" value="ECO:0007669"/>
    <property type="project" value="InterPro"/>
</dbReference>
<dbReference type="AlphaFoldDB" id="A0AAW0FKL4"/>
<keyword evidence="3" id="KW-0813">Transport</keyword>
<dbReference type="Proteomes" id="UP001385951">
    <property type="component" value="Unassembled WGS sequence"/>
</dbReference>
<reference evidence="10 11" key="1">
    <citation type="submission" date="2022-09" db="EMBL/GenBank/DDBJ databases">
        <authorList>
            <person name="Palmer J.M."/>
        </authorList>
    </citation>
    <scope>NUCLEOTIDE SEQUENCE [LARGE SCALE GENOMIC DNA]</scope>
    <source>
        <strain evidence="10 11">DSM 7382</strain>
    </source>
</reference>
<dbReference type="Pfam" id="PF03169">
    <property type="entry name" value="OPT"/>
    <property type="match status" value="1"/>
</dbReference>
<dbReference type="EMBL" id="JASBNA010000043">
    <property type="protein sequence ID" value="KAK7681141.1"/>
    <property type="molecule type" value="Genomic_DNA"/>
</dbReference>
<keyword evidence="8 9" id="KW-0472">Membrane</keyword>
<dbReference type="InterPro" id="IPR004813">
    <property type="entry name" value="OPT"/>
</dbReference>
<name>A0AAW0FKL4_9APHY</name>
<organism evidence="10 11">
    <name type="scientific">Cerrena zonata</name>
    <dbReference type="NCBI Taxonomy" id="2478898"/>
    <lineage>
        <taxon>Eukaryota</taxon>
        <taxon>Fungi</taxon>
        <taxon>Dikarya</taxon>
        <taxon>Basidiomycota</taxon>
        <taxon>Agaricomycotina</taxon>
        <taxon>Agaricomycetes</taxon>
        <taxon>Polyporales</taxon>
        <taxon>Cerrenaceae</taxon>
        <taxon>Cerrena</taxon>
    </lineage>
</organism>
<keyword evidence="6" id="KW-0653">Protein transport</keyword>
<evidence type="ECO:0000313" key="10">
    <source>
        <dbReference type="EMBL" id="KAK7681141.1"/>
    </source>
</evidence>
<gene>
    <name evidence="10" type="ORF">QCA50_015756</name>
</gene>
<evidence type="ECO:0000256" key="1">
    <source>
        <dbReference type="ARBA" id="ARBA00004141"/>
    </source>
</evidence>
<evidence type="ECO:0000256" key="2">
    <source>
        <dbReference type="ARBA" id="ARBA00008807"/>
    </source>
</evidence>
<feature type="transmembrane region" description="Helical" evidence="9">
    <location>
        <begin position="213"/>
        <end position="232"/>
    </location>
</feature>
<comment type="subcellular location">
    <subcellularLocation>
        <location evidence="1">Membrane</location>
        <topology evidence="1">Multi-pass membrane protein</topology>
    </subcellularLocation>
</comment>
<comment type="similarity">
    <text evidence="2">Belongs to the oligopeptide OPT transporter family.</text>
</comment>
<evidence type="ECO:0000313" key="11">
    <source>
        <dbReference type="Proteomes" id="UP001385951"/>
    </source>
</evidence>
<evidence type="ECO:0000256" key="5">
    <source>
        <dbReference type="ARBA" id="ARBA00022856"/>
    </source>
</evidence>
<evidence type="ECO:0000256" key="7">
    <source>
        <dbReference type="ARBA" id="ARBA00022989"/>
    </source>
</evidence>
<evidence type="ECO:0000256" key="3">
    <source>
        <dbReference type="ARBA" id="ARBA00022448"/>
    </source>
</evidence>
<evidence type="ECO:0000256" key="9">
    <source>
        <dbReference type="SAM" id="Phobius"/>
    </source>
</evidence>
<evidence type="ECO:0000256" key="6">
    <source>
        <dbReference type="ARBA" id="ARBA00022927"/>
    </source>
</evidence>
<protein>
    <submittedName>
        <fullName evidence="10">Uncharacterized protein</fullName>
    </submittedName>
</protein>
<keyword evidence="7 9" id="KW-1133">Transmembrane helix</keyword>
<evidence type="ECO:0000256" key="4">
    <source>
        <dbReference type="ARBA" id="ARBA00022692"/>
    </source>
</evidence>
<keyword evidence="4 9" id="KW-0812">Transmembrane</keyword>
<dbReference type="InterPro" id="IPR004648">
    <property type="entry name" value="Oligpept_transpt"/>
</dbReference>
<dbReference type="GO" id="GO:0016020">
    <property type="term" value="C:membrane"/>
    <property type="evidence" value="ECO:0007669"/>
    <property type="project" value="UniProtKB-SubCell"/>
</dbReference>
<evidence type="ECO:0000256" key="8">
    <source>
        <dbReference type="ARBA" id="ARBA00023136"/>
    </source>
</evidence>
<keyword evidence="5" id="KW-0571">Peptide transport</keyword>
<keyword evidence="11" id="KW-1185">Reference proteome</keyword>
<dbReference type="GO" id="GO:0015031">
    <property type="term" value="P:protein transport"/>
    <property type="evidence" value="ECO:0007669"/>
    <property type="project" value="UniProtKB-KW"/>
</dbReference>